<keyword evidence="1" id="KW-0812">Transmembrane</keyword>
<feature type="transmembrane region" description="Helical" evidence="1">
    <location>
        <begin position="73"/>
        <end position="95"/>
    </location>
</feature>
<name>A0A0J8GQR6_9ALTE</name>
<feature type="transmembrane region" description="Helical" evidence="1">
    <location>
        <begin position="233"/>
        <end position="251"/>
    </location>
</feature>
<feature type="transmembrane region" description="Helical" evidence="1">
    <location>
        <begin position="160"/>
        <end position="184"/>
    </location>
</feature>
<evidence type="ECO:0000313" key="3">
    <source>
        <dbReference type="Proteomes" id="UP000037600"/>
    </source>
</evidence>
<protein>
    <submittedName>
        <fullName evidence="2">Cytochrome B6</fullName>
    </submittedName>
</protein>
<reference evidence="2 3" key="1">
    <citation type="submission" date="2015-04" db="EMBL/GenBank/DDBJ databases">
        <title>Draft Genome Sequence of the Novel Agar-Digesting Marine Bacterium Q1.</title>
        <authorList>
            <person name="Li Y."/>
            <person name="Li D."/>
            <person name="Chen G."/>
            <person name="Du Z."/>
        </authorList>
    </citation>
    <scope>NUCLEOTIDE SEQUENCE [LARGE SCALE GENOMIC DNA]</scope>
    <source>
        <strain evidence="2 3">Q1</strain>
    </source>
</reference>
<gene>
    <name evidence="2" type="ORF">XM47_10425</name>
</gene>
<feature type="transmembrane region" description="Helical" evidence="1">
    <location>
        <begin position="45"/>
        <end position="67"/>
    </location>
</feature>
<dbReference type="EMBL" id="LAZL01000015">
    <property type="protein sequence ID" value="KMT65145.1"/>
    <property type="molecule type" value="Genomic_DNA"/>
</dbReference>
<dbReference type="InterPro" id="IPR018692">
    <property type="entry name" value="DUF2189"/>
</dbReference>
<dbReference type="AlphaFoldDB" id="A0A0J8GQR6"/>
<accession>A0A0J8GQR6</accession>
<proteinExistence type="predicted"/>
<dbReference type="OrthoDB" id="5621705at2"/>
<organism evidence="2 3">
    <name type="scientific">Catenovulum maritimum</name>
    <dbReference type="NCBI Taxonomy" id="1513271"/>
    <lineage>
        <taxon>Bacteria</taxon>
        <taxon>Pseudomonadati</taxon>
        <taxon>Pseudomonadota</taxon>
        <taxon>Gammaproteobacteria</taxon>
        <taxon>Alteromonadales</taxon>
        <taxon>Alteromonadaceae</taxon>
        <taxon>Catenovulum</taxon>
    </lineage>
</organism>
<dbReference type="STRING" id="1513271.XM47_10425"/>
<sequence>MSHTMRKEENALHDNELGRVIPCNALDWTDPFNWMRLGLLDLAKAPLVTLFYGIIFTLVPLGITFLVEQMDNHLVIAPAIVCFMLVAPFLAAGLYDVSWEFEKGHTPSLWHSIKAVHRNSVHEWAFAILLMVVMIFWLRIASIIHALYPPYISDDMSELIPFLAVGTIIGAVLASAVFMISAFTQPILVERKVDLMTAVLSSINAVWSNKLVMCIWAAIIFVCVLIGFATQFLAFLVLMPLLGFATWHGYIETITTKRKRNYM</sequence>
<keyword evidence="1" id="KW-1133">Transmembrane helix</keyword>
<evidence type="ECO:0000313" key="2">
    <source>
        <dbReference type="EMBL" id="KMT65145.1"/>
    </source>
</evidence>
<keyword evidence="1" id="KW-0472">Membrane</keyword>
<evidence type="ECO:0000256" key="1">
    <source>
        <dbReference type="SAM" id="Phobius"/>
    </source>
</evidence>
<feature type="transmembrane region" description="Helical" evidence="1">
    <location>
        <begin position="205"/>
        <end position="227"/>
    </location>
</feature>
<dbReference type="Proteomes" id="UP000037600">
    <property type="component" value="Unassembled WGS sequence"/>
</dbReference>
<feature type="transmembrane region" description="Helical" evidence="1">
    <location>
        <begin position="124"/>
        <end position="148"/>
    </location>
</feature>
<keyword evidence="3" id="KW-1185">Reference proteome</keyword>
<comment type="caution">
    <text evidence="2">The sequence shown here is derived from an EMBL/GenBank/DDBJ whole genome shotgun (WGS) entry which is preliminary data.</text>
</comment>
<dbReference type="RefSeq" id="WP_048692296.1">
    <property type="nucleotide sequence ID" value="NZ_KQ130490.1"/>
</dbReference>
<dbReference type="Pfam" id="PF09955">
    <property type="entry name" value="DUF2189"/>
    <property type="match status" value="1"/>
</dbReference>